<dbReference type="Proteomes" id="UP000002620">
    <property type="component" value="Chromosome"/>
</dbReference>
<sequence>MLCGYATGIGSLPYQEVEPALKLVARHFSLFPHWPQLPRRTRAEGFVTQFLSGLKVHGVLGEGEKPSFLNQAEDWPERLTRFYTFYLGAEEGSEEALATFIPPREAISGFYAFQEAVERGEFAQARAFKGQIVGPLTVGFQLTDAAGRPAYYDPELRELILRTLQLAARWQARELKRWGRPVTIFIDEPGVSIYGQSTYITVTREQIMADMGALVAALKEEGVYVGVHSCAAVDWSLLLSLPIDILSFDAYGYFSSLFPFRRELADFLERGGVLAWGIVPTSEKAWEEDLSSLRRRLEEDWAQLVDKGIPEKILREQWLITPSCGTGLLPEDLAEHIYALTSTLAASLGG</sequence>
<evidence type="ECO:0008006" key="3">
    <source>
        <dbReference type="Google" id="ProtNLM"/>
    </source>
</evidence>
<name>C9RAU7_AMMDK</name>
<dbReference type="eggNOG" id="COG0620">
    <property type="taxonomic scope" value="Bacteria"/>
</dbReference>
<dbReference type="AlphaFoldDB" id="C9RAU7"/>
<dbReference type="RefSeq" id="WP_015738252.1">
    <property type="nucleotide sequence ID" value="NC_013385.1"/>
</dbReference>
<evidence type="ECO:0000313" key="2">
    <source>
        <dbReference type="Proteomes" id="UP000002620"/>
    </source>
</evidence>
<dbReference type="HOGENOM" id="CLU_789227_0_0_9"/>
<gene>
    <name evidence="1" type="ordered locus">Adeg_0203</name>
</gene>
<protein>
    <recommendedName>
        <fullName evidence="3">Methionine synthase vitamin-B12 independent</fullName>
    </recommendedName>
</protein>
<dbReference type="EMBL" id="CP001785">
    <property type="protein sequence ID" value="ACX51374.1"/>
    <property type="molecule type" value="Genomic_DNA"/>
</dbReference>
<dbReference type="STRING" id="429009.Adeg_0203"/>
<dbReference type="SUPFAM" id="SSF51726">
    <property type="entry name" value="UROD/MetE-like"/>
    <property type="match status" value="1"/>
</dbReference>
<accession>C9RAU7</accession>
<dbReference type="OrthoDB" id="144815at2"/>
<organism evidence="1 2">
    <name type="scientific">Ammonifex degensii (strain DSM 10501 / KC4)</name>
    <dbReference type="NCBI Taxonomy" id="429009"/>
    <lineage>
        <taxon>Bacteria</taxon>
        <taxon>Bacillati</taxon>
        <taxon>Bacillota</taxon>
        <taxon>Clostridia</taxon>
        <taxon>Thermoanaerobacterales</taxon>
        <taxon>Thermoanaerobacteraceae</taxon>
        <taxon>Ammonifex</taxon>
    </lineage>
</organism>
<evidence type="ECO:0000313" key="1">
    <source>
        <dbReference type="EMBL" id="ACX51374.1"/>
    </source>
</evidence>
<reference evidence="1 2" key="1">
    <citation type="submission" date="2009-10" db="EMBL/GenBank/DDBJ databases">
        <title>Complete sequence of chromosome of Ammonifex degensii KC4.</title>
        <authorList>
            <consortium name="US DOE Joint Genome Institute"/>
            <person name="Kerfeld C."/>
            <person name="Goodner B."/>
            <person name="Huber H."/>
            <person name="Stetter K."/>
            <person name="Lucas S."/>
            <person name="Copeland A."/>
            <person name="Lapidus A."/>
            <person name="Glavina del Rio T."/>
            <person name="Dalin E."/>
            <person name="Tice H."/>
            <person name="Bruce D."/>
            <person name="Goodwin L."/>
            <person name="Pitluck S."/>
            <person name="Saunders E."/>
            <person name="Brettin T."/>
            <person name="Detter J.C."/>
            <person name="Han C."/>
            <person name="Larimer F."/>
            <person name="Land M."/>
            <person name="Hauser L."/>
            <person name="Kyrpides N."/>
            <person name="Ovchinnikova G."/>
            <person name="Richardson P."/>
        </authorList>
    </citation>
    <scope>NUCLEOTIDE SEQUENCE [LARGE SCALE GENOMIC DNA]</scope>
    <source>
        <strain evidence="2">DSM 10501 / KC4</strain>
    </source>
</reference>
<proteinExistence type="predicted"/>
<dbReference type="InterPro" id="IPR038071">
    <property type="entry name" value="UROD/MetE-like_sf"/>
</dbReference>
<keyword evidence="2" id="KW-1185">Reference proteome</keyword>
<dbReference type="KEGG" id="adg:Adeg_0203"/>
<dbReference type="Gene3D" id="3.20.20.210">
    <property type="match status" value="1"/>
</dbReference>